<proteinExistence type="predicted"/>
<reference evidence="1" key="1">
    <citation type="submission" date="2014-09" db="EMBL/GenBank/DDBJ databases">
        <authorList>
            <person name="Magalhaes I.L.F."/>
            <person name="Oliveira U."/>
            <person name="Santos F.R."/>
            <person name="Vidigal T.H.D.A."/>
            <person name="Brescovit A.D."/>
            <person name="Santos A.J."/>
        </authorList>
    </citation>
    <scope>NUCLEOTIDE SEQUENCE</scope>
    <source>
        <tissue evidence="1">Shoot tissue taken approximately 20 cm above the soil surface</tissue>
    </source>
</reference>
<evidence type="ECO:0000313" key="1">
    <source>
        <dbReference type="EMBL" id="JAE19036.1"/>
    </source>
</evidence>
<organism evidence="1">
    <name type="scientific">Arundo donax</name>
    <name type="common">Giant reed</name>
    <name type="synonym">Donax arundinaceus</name>
    <dbReference type="NCBI Taxonomy" id="35708"/>
    <lineage>
        <taxon>Eukaryota</taxon>
        <taxon>Viridiplantae</taxon>
        <taxon>Streptophyta</taxon>
        <taxon>Embryophyta</taxon>
        <taxon>Tracheophyta</taxon>
        <taxon>Spermatophyta</taxon>
        <taxon>Magnoliopsida</taxon>
        <taxon>Liliopsida</taxon>
        <taxon>Poales</taxon>
        <taxon>Poaceae</taxon>
        <taxon>PACMAD clade</taxon>
        <taxon>Arundinoideae</taxon>
        <taxon>Arundineae</taxon>
        <taxon>Arundo</taxon>
    </lineage>
</organism>
<reference evidence="1" key="2">
    <citation type="journal article" date="2015" name="Data Brief">
        <title>Shoot transcriptome of the giant reed, Arundo donax.</title>
        <authorList>
            <person name="Barrero R.A."/>
            <person name="Guerrero F.D."/>
            <person name="Moolhuijzen P."/>
            <person name="Goolsby J.A."/>
            <person name="Tidwell J."/>
            <person name="Bellgard S.E."/>
            <person name="Bellgard M.I."/>
        </authorList>
    </citation>
    <scope>NUCLEOTIDE SEQUENCE</scope>
    <source>
        <tissue evidence="1">Shoot tissue taken approximately 20 cm above the soil surface</tissue>
    </source>
</reference>
<sequence>MCTAGLQYQMQQWTQKVLCWGHRKFCYNI</sequence>
<dbReference type="AlphaFoldDB" id="A0A0A9G902"/>
<protein>
    <submittedName>
        <fullName evidence="1">Uncharacterized protein</fullName>
    </submittedName>
</protein>
<dbReference type="EMBL" id="GBRH01178860">
    <property type="protein sequence ID" value="JAE19036.1"/>
    <property type="molecule type" value="Transcribed_RNA"/>
</dbReference>
<name>A0A0A9G902_ARUDO</name>
<accession>A0A0A9G902</accession>